<proteinExistence type="predicted"/>
<accession>A0A7L5E3H0</accession>
<sequence>MSIQSNLEQAANGLQMMSESDYPFTYVCTEAKVIDNDLVLKIAAKPQGTPIEQTTIEHLLRNMTDASSGSVSPQVANQFQNLAATLKSELSNLTVYRVGEVQVDVFILGLTKEGNVAGMRTKLIET</sequence>
<dbReference type="Pfam" id="PF07924">
    <property type="entry name" value="NuiA"/>
    <property type="match status" value="1"/>
</dbReference>
<keyword evidence="2" id="KW-1185">Reference proteome</keyword>
<name>A0A7L5E3H0_9SPHI</name>
<dbReference type="KEGG" id="mrob:HH214_10110"/>
<dbReference type="InterPro" id="IPR036587">
    <property type="entry name" value="NucleaseA_inhib-like_sf"/>
</dbReference>
<protein>
    <submittedName>
        <fullName evidence="1">Sugar-non-specific nuclease inhibitor NuiA-like protein</fullName>
    </submittedName>
</protein>
<dbReference type="EMBL" id="CP051682">
    <property type="protein sequence ID" value="QJD96194.1"/>
    <property type="molecule type" value="Genomic_DNA"/>
</dbReference>
<dbReference type="SUPFAM" id="SSF82602">
    <property type="entry name" value="Nuclease A inhibitor (NuiA)"/>
    <property type="match status" value="1"/>
</dbReference>
<evidence type="ECO:0000313" key="1">
    <source>
        <dbReference type="EMBL" id="QJD96194.1"/>
    </source>
</evidence>
<gene>
    <name evidence="1" type="ORF">HH214_10110</name>
</gene>
<dbReference type="Gene3D" id="3.40.1460.10">
    <property type="entry name" value="Nuclease A inhibitor-like"/>
    <property type="match status" value="1"/>
</dbReference>
<dbReference type="AlphaFoldDB" id="A0A7L5E3H0"/>
<reference evidence="1 2" key="1">
    <citation type="submission" date="2020-04" db="EMBL/GenBank/DDBJ databases">
        <title>Genome sequencing of novel species.</title>
        <authorList>
            <person name="Heo J."/>
            <person name="Kim S.-J."/>
            <person name="Kim J.-S."/>
            <person name="Hong S.-B."/>
            <person name="Kwon S.-W."/>
        </authorList>
    </citation>
    <scope>NUCLEOTIDE SEQUENCE [LARGE SCALE GENOMIC DNA]</scope>
    <source>
        <strain evidence="1 2">F39-2</strain>
    </source>
</reference>
<evidence type="ECO:0000313" key="2">
    <source>
        <dbReference type="Proteomes" id="UP000503278"/>
    </source>
</evidence>
<organism evidence="1 2">
    <name type="scientific">Mucilaginibacter robiniae</name>
    <dbReference type="NCBI Taxonomy" id="2728022"/>
    <lineage>
        <taxon>Bacteria</taxon>
        <taxon>Pseudomonadati</taxon>
        <taxon>Bacteroidota</taxon>
        <taxon>Sphingobacteriia</taxon>
        <taxon>Sphingobacteriales</taxon>
        <taxon>Sphingobacteriaceae</taxon>
        <taxon>Mucilaginibacter</taxon>
    </lineage>
</organism>
<dbReference type="RefSeq" id="WP_169607349.1">
    <property type="nucleotide sequence ID" value="NZ_CP051682.1"/>
</dbReference>
<dbReference type="Proteomes" id="UP000503278">
    <property type="component" value="Chromosome"/>
</dbReference>
<dbReference type="InterPro" id="IPR012489">
    <property type="entry name" value="NucleaseA_inhib-like"/>
</dbReference>